<feature type="domain" description="Glycoside hydrolase family 31 TIM barrel" evidence="4">
    <location>
        <begin position="180"/>
        <end position="303"/>
    </location>
</feature>
<dbReference type="InterPro" id="IPR033403">
    <property type="entry name" value="DUF5110"/>
</dbReference>
<dbReference type="SUPFAM" id="SSF51445">
    <property type="entry name" value="(Trans)glycosidases"/>
    <property type="match status" value="2"/>
</dbReference>
<keyword evidence="2" id="KW-0326">Glycosidase</keyword>
<dbReference type="Pfam" id="PF17137">
    <property type="entry name" value="DUF5110"/>
    <property type="match status" value="1"/>
</dbReference>
<evidence type="ECO:0000259" key="6">
    <source>
        <dbReference type="Pfam" id="PF17137"/>
    </source>
</evidence>
<dbReference type="SUPFAM" id="SSF74650">
    <property type="entry name" value="Galactose mutarotase-like"/>
    <property type="match status" value="2"/>
</dbReference>
<evidence type="ECO:0000313" key="8">
    <source>
        <dbReference type="Proteomes" id="UP000594638"/>
    </source>
</evidence>
<dbReference type="InterPro" id="IPR013780">
    <property type="entry name" value="Glyco_hydro_b"/>
</dbReference>
<keyword evidence="8" id="KW-1185">Reference proteome</keyword>
<dbReference type="InterPro" id="IPR017853">
    <property type="entry name" value="GH"/>
</dbReference>
<evidence type="ECO:0000256" key="2">
    <source>
        <dbReference type="RuleBase" id="RU361185"/>
    </source>
</evidence>
<feature type="domain" description="Glycoside hydrolase family 31 TIM barrel" evidence="4">
    <location>
        <begin position="508"/>
        <end position="837"/>
    </location>
</feature>
<dbReference type="PANTHER" id="PTHR22762">
    <property type="entry name" value="ALPHA-GLUCOSIDASE"/>
    <property type="match status" value="1"/>
</dbReference>
<dbReference type="CDD" id="cd06604">
    <property type="entry name" value="GH31_glucosidase_II_MalA"/>
    <property type="match status" value="1"/>
</dbReference>
<dbReference type="Gene3D" id="2.60.40.1760">
    <property type="entry name" value="glycosyl hydrolase (family 31)"/>
    <property type="match status" value="2"/>
</dbReference>
<dbReference type="InterPro" id="IPR025887">
    <property type="entry name" value="Glyco_hydro_31_N_dom"/>
</dbReference>
<dbReference type="OrthoDB" id="1334205at2759"/>
<feature type="domain" description="DUF5110" evidence="6">
    <location>
        <begin position="940"/>
        <end position="1008"/>
    </location>
</feature>
<feature type="region of interest" description="Disordered" evidence="3">
    <location>
        <begin position="41"/>
        <end position="61"/>
    </location>
</feature>
<dbReference type="Proteomes" id="UP000594638">
    <property type="component" value="Unassembled WGS sequence"/>
</dbReference>
<dbReference type="AlphaFoldDB" id="A0A8S0UFJ5"/>
<dbReference type="GO" id="GO:0030246">
    <property type="term" value="F:carbohydrate binding"/>
    <property type="evidence" value="ECO:0007669"/>
    <property type="project" value="InterPro"/>
</dbReference>
<evidence type="ECO:0000259" key="5">
    <source>
        <dbReference type="Pfam" id="PF13802"/>
    </source>
</evidence>
<dbReference type="Gene3D" id="2.60.40.1180">
    <property type="entry name" value="Golgi alpha-mannosidase II"/>
    <property type="match status" value="2"/>
</dbReference>
<sequence length="1035" mass="116660">MANNEGTTSSNVQSGEMIPVPILEKGVFRFDCSVNDRNNALPSISFKNPKDRDTPITNSDLNPTYTPTFECVKEKRTVNIELPSGTSFYGTGEVSGRLERTGKTGTTSLYQSHPWVLAVLRDGKALGVLADTTRQCEINLSKESNIKIVAPISYPLITFGPFDSPTDVLMSFSRAVGTVFMPPKWSLGYHQSNRSDDPDELRKIPTKFREKKIPCDVIWMDTEYMDDFRCFTFNKACSIYLKSWFDRFSDPKSLADYLHQNGFKANWMLDPRIKCVKGYFVYDTGSERDIWTQTSSGEPFEVTKRLIGETLVVSKMANNEGTTSSNVQSGEMIPVPILEKGVFRFDCSVNDRNNALPSISFKNPKDRDTPITNSDLNPTYTPTFECVKEKRTVNIELPSGTSFYGTGEVSGRLERTGKTIFTWNTNAYGYGEETTSLYQSHPWVLAVLRDGKALGVLADTTRQCEINLSKESNIKIVAPISYPLITFGPFDSPTDVLMSFSRAVGTVFMPPKWSLGYHQSRWSYDSDARVREIAGTFRDKKIPCDVIWMDIDYMDGFRCFTFDKGQFSDPKSLADHLHKKGFKANWMLDPRIKCVKGYFVYDTGSERDIWTQTSSGEPFEGEAWSERCVFPDFTKSEARSWWASLVKDFVTNGVDGLGNDMNEPAIFKTETETMPESNIHRGDPEYGGKQNHSHYHNVYGMLMARSTYEGMKLANEKKRPFVLTRAGFVGSQRYAATWTGDNKSTWKHLQMSIPMVLNLGLSGQPFSGPDIEGFIGNATPKLFARWMGVGAMFPFCRGHSDKSSKNREPWSFGEECEEVCRLALKRRYRLLPHIYNLFYLAHKQGIPVATPTFFADTKDMGLRKQDNSFLLGPVLVYASTRDDTVSKLQLLRKLPEGIWTSFDFDDYHQDLPTLYLKGGSIIPLAPPRQNVDEAKREDDLTLLVALDERGKAEGFLYEDAGDGYDYLNGGYLLTTYVAETQTSSVTIKVSKTEGSWERPKRRLNVNLLIQTGSVLSVCGIDGEVVEVKFPTVSAD</sequence>
<evidence type="ECO:0000256" key="1">
    <source>
        <dbReference type="ARBA" id="ARBA00007806"/>
    </source>
</evidence>
<evidence type="ECO:0000313" key="7">
    <source>
        <dbReference type="EMBL" id="CAA3016038.1"/>
    </source>
</evidence>
<reference evidence="7 8" key="1">
    <citation type="submission" date="2019-12" db="EMBL/GenBank/DDBJ databases">
        <authorList>
            <person name="Alioto T."/>
            <person name="Alioto T."/>
            <person name="Gomez Garrido J."/>
        </authorList>
    </citation>
    <scope>NUCLEOTIDE SEQUENCE [LARGE SCALE GENOMIC DNA]</scope>
</reference>
<dbReference type="Pfam" id="PF01055">
    <property type="entry name" value="Glyco_hydro_31_2nd"/>
    <property type="match status" value="2"/>
</dbReference>
<evidence type="ECO:0000259" key="4">
    <source>
        <dbReference type="Pfam" id="PF01055"/>
    </source>
</evidence>
<dbReference type="Gene3D" id="3.20.20.80">
    <property type="entry name" value="Glycosidases"/>
    <property type="match status" value="2"/>
</dbReference>
<dbReference type="InterPro" id="IPR000322">
    <property type="entry name" value="Glyco_hydro_31_TIM"/>
</dbReference>
<gene>
    <name evidence="7" type="ORF">OLEA9_A028856</name>
</gene>
<protein>
    <submittedName>
        <fullName evidence="7">Alpha-glucosidase 2</fullName>
    </submittedName>
</protein>
<name>A0A8S0UFJ5_OLEEU</name>
<dbReference type="CDD" id="cd14752">
    <property type="entry name" value="GH31_N"/>
    <property type="match status" value="2"/>
</dbReference>
<dbReference type="GO" id="GO:0004553">
    <property type="term" value="F:hydrolase activity, hydrolyzing O-glycosyl compounds"/>
    <property type="evidence" value="ECO:0007669"/>
    <property type="project" value="InterPro"/>
</dbReference>
<comment type="caution">
    <text evidence="7">The sequence shown here is derived from an EMBL/GenBank/DDBJ whole genome shotgun (WGS) entry which is preliminary data.</text>
</comment>
<feature type="domain" description="Glycoside hydrolase family 31 N-terminal" evidence="5">
    <location>
        <begin position="388"/>
        <end position="466"/>
    </location>
</feature>
<dbReference type="InterPro" id="IPR011013">
    <property type="entry name" value="Gal_mutarotase_sf_dom"/>
</dbReference>
<keyword evidence="2" id="KW-0378">Hydrolase</keyword>
<dbReference type="Pfam" id="PF13802">
    <property type="entry name" value="Gal_mutarotas_2"/>
    <property type="match status" value="1"/>
</dbReference>
<dbReference type="GO" id="GO:0005975">
    <property type="term" value="P:carbohydrate metabolic process"/>
    <property type="evidence" value="ECO:0007669"/>
    <property type="project" value="InterPro"/>
</dbReference>
<dbReference type="Gramene" id="OE9A028856T1">
    <property type="protein sequence ID" value="OE9A028856C1"/>
    <property type="gene ID" value="OE9A028856"/>
</dbReference>
<comment type="similarity">
    <text evidence="1 2">Belongs to the glycosyl hydrolase 31 family.</text>
</comment>
<accession>A0A8S0UFJ5</accession>
<proteinExistence type="inferred from homology"/>
<organism evidence="7 8">
    <name type="scientific">Olea europaea subsp. europaea</name>
    <dbReference type="NCBI Taxonomy" id="158383"/>
    <lineage>
        <taxon>Eukaryota</taxon>
        <taxon>Viridiplantae</taxon>
        <taxon>Streptophyta</taxon>
        <taxon>Embryophyta</taxon>
        <taxon>Tracheophyta</taxon>
        <taxon>Spermatophyta</taxon>
        <taxon>Magnoliopsida</taxon>
        <taxon>eudicotyledons</taxon>
        <taxon>Gunneridae</taxon>
        <taxon>Pentapetalae</taxon>
        <taxon>asterids</taxon>
        <taxon>lamiids</taxon>
        <taxon>Lamiales</taxon>
        <taxon>Oleaceae</taxon>
        <taxon>Oleeae</taxon>
        <taxon>Olea</taxon>
    </lineage>
</organism>
<evidence type="ECO:0000256" key="3">
    <source>
        <dbReference type="SAM" id="MobiDB-lite"/>
    </source>
</evidence>
<dbReference type="PANTHER" id="PTHR22762:SF120">
    <property type="entry name" value="HETEROGLYCAN GLUCOSIDASE 1"/>
    <property type="match status" value="1"/>
</dbReference>
<dbReference type="EMBL" id="CACTIH010007588">
    <property type="protein sequence ID" value="CAA3016038.1"/>
    <property type="molecule type" value="Genomic_DNA"/>
</dbReference>